<gene>
    <name evidence="7 10" type="primary">glnE</name>
    <name evidence="10" type="ORF">BN874_1500013</name>
</gene>
<evidence type="ECO:0000256" key="2">
    <source>
        <dbReference type="ARBA" id="ARBA00022695"/>
    </source>
</evidence>
<sequence length="968" mass="108446">MTEFEAGLNRLPEPLRQELAQYWESFNPAASAVGVPLPTGPLLEPLITVWAGSEFVARACIRDPALLADLLSSGDLTTPFAPGEYAARLDRQVADTADETGLAVALRRFRRREMMRIAWRDLAGLAGLEETLGDLSELAEVAVSTALDRLHGWQCRRFGVPGDAEGQPQRLVVLGMGKLGGGELNFSSDIDLIFAYPCQGQTHGAKVISNEEFFRRLGQRLIKILAEPTADGFVFRVDMRLRPFGDAGPLAISFAAFEDYYQNHGRDWERYAMIKARCIAGDREAGARLLEELRPFVYRRYLDYGAFAALRGMKALIAQEVERKGMRRNIKLGPGGIREIEFIGQAFQLVYGGRDPVLRQRSILRVLDHLAVSGRLPDSAVSSLKQAYEFLRRVENRLQAWADQQTHNLPEDELAQLRLAVAMNYPDWAAFRLELTRHGEAVLQQFAQVFGGAAEPDSESDGNALARLWPGNPGEDRAQRLLSEHGFEEPARAWNQLQALKTGFSYRSMESRGRERLDALLPQVLQAVAASPQPTATLDRILKLLEAVARRSVYLALLTDHPHALAHLVKLCAASGWISKHLARFPLLLDDLLNPALLYAPLDRQQLAMELDRQLARVPTNDAEELLNTLRYFKQAQVLRVAAADVSGAMPLMIVSDHLTGIAEALLRKVLELAWSDVLPKFGPPCCVVAGVPRQAWFAIVAYGKLGGIELNYGSDLDLVFLHDSAGEQQVTTGLRPIDNATFFAKLVQRMIYWLTTRTGAGDLYEVDTRLRPSGRAGLLVSSFEAFAEYQQHQAWTWEHQALARARIVAGPAALAERFQTIRRAVLQRERDPVVLRQEVCAMRERMRTELDASTATVFDLKQGRGGIADIEFMVQYQILANAHRYPDLLIFTDNIRQIDGLERFDVLSIAHAARLRHAYRGLRRRIHRLTLQEQPAQIPADEARAERENVIRVWRQLMEGDTAIEHP</sequence>
<keyword evidence="6 7" id="KW-0511">Multifunctional enzyme</keyword>
<name>A0A7U7G8Z8_9GAMM</name>
<evidence type="ECO:0000259" key="9">
    <source>
        <dbReference type="Pfam" id="PF08335"/>
    </source>
</evidence>
<evidence type="ECO:0000256" key="6">
    <source>
        <dbReference type="ARBA" id="ARBA00023268"/>
    </source>
</evidence>
<dbReference type="Proteomes" id="UP000019184">
    <property type="component" value="Unassembled WGS sequence"/>
</dbReference>
<organism evidence="10 11">
    <name type="scientific">Candidatus Contendobacter odensis Run_B_J11</name>
    <dbReference type="NCBI Taxonomy" id="1400861"/>
    <lineage>
        <taxon>Bacteria</taxon>
        <taxon>Pseudomonadati</taxon>
        <taxon>Pseudomonadota</taxon>
        <taxon>Gammaproteobacteria</taxon>
        <taxon>Candidatus Competibacteraceae</taxon>
        <taxon>Candidatus Contendibacter</taxon>
    </lineage>
</organism>
<dbReference type="InterPro" id="IPR013546">
    <property type="entry name" value="PII_UdlTrfase/GS_AdlTrfase"/>
</dbReference>
<evidence type="ECO:0000256" key="7">
    <source>
        <dbReference type="HAMAP-Rule" id="MF_00802"/>
    </source>
</evidence>
<dbReference type="GO" id="GO:0047388">
    <property type="term" value="F:[glutamine synthetase]-adenylyl-L-tyrosine phosphorylase activity"/>
    <property type="evidence" value="ECO:0007669"/>
    <property type="project" value="UniProtKB-EC"/>
</dbReference>
<dbReference type="EMBL" id="CBTK010000058">
    <property type="protein sequence ID" value="CDH44100.1"/>
    <property type="molecule type" value="Genomic_DNA"/>
</dbReference>
<feature type="region of interest" description="Adenylyl transferase" evidence="7">
    <location>
        <begin position="466"/>
        <end position="968"/>
    </location>
</feature>
<dbReference type="NCBIfam" id="NF008292">
    <property type="entry name" value="PRK11072.1"/>
    <property type="match status" value="1"/>
</dbReference>
<evidence type="ECO:0000256" key="1">
    <source>
        <dbReference type="ARBA" id="ARBA00022679"/>
    </source>
</evidence>
<reference evidence="10 11" key="1">
    <citation type="journal article" date="2014" name="ISME J.">
        <title>Candidatus Competibacter-lineage genomes retrieved from metagenomes reveal functional metabolic diversity.</title>
        <authorList>
            <person name="McIlroy S.J."/>
            <person name="Albertsen M."/>
            <person name="Andresen E.K."/>
            <person name="Saunders A.M."/>
            <person name="Kristiansen R."/>
            <person name="Stokholm-Bjerregaard M."/>
            <person name="Nielsen K.L."/>
            <person name="Nielsen P.H."/>
        </authorList>
    </citation>
    <scope>NUCLEOTIDE SEQUENCE [LARGE SCALE GENOMIC DNA]</scope>
    <source>
        <strain evidence="10 11">Run_B_J11</strain>
    </source>
</reference>
<keyword evidence="11" id="KW-1185">Reference proteome</keyword>
<evidence type="ECO:0000256" key="5">
    <source>
        <dbReference type="ARBA" id="ARBA00022842"/>
    </source>
</evidence>
<proteinExistence type="inferred from homology"/>
<comment type="catalytic activity">
    <reaction evidence="7">
        <text>[glutamine synthetase]-O(4)-(5'-adenylyl)-L-tyrosine + phosphate = [glutamine synthetase]-L-tyrosine + ADP</text>
        <dbReference type="Rhea" id="RHEA:43716"/>
        <dbReference type="Rhea" id="RHEA-COMP:10660"/>
        <dbReference type="Rhea" id="RHEA-COMP:10661"/>
        <dbReference type="ChEBI" id="CHEBI:43474"/>
        <dbReference type="ChEBI" id="CHEBI:46858"/>
        <dbReference type="ChEBI" id="CHEBI:83624"/>
        <dbReference type="ChEBI" id="CHEBI:456216"/>
        <dbReference type="EC" id="2.7.7.89"/>
    </reaction>
</comment>
<accession>A0A7U7G8Z8</accession>
<keyword evidence="1 7" id="KW-0808">Transferase</keyword>
<dbReference type="Gene3D" id="1.20.120.330">
    <property type="entry name" value="Nucleotidyltransferases domain 2"/>
    <property type="match status" value="2"/>
</dbReference>
<keyword evidence="5 7" id="KW-0460">Magnesium</keyword>
<comment type="cofactor">
    <cofactor evidence="7">
        <name>Mg(2+)</name>
        <dbReference type="ChEBI" id="CHEBI:18420"/>
    </cofactor>
</comment>
<dbReference type="PANTHER" id="PTHR30621">
    <property type="entry name" value="GLUTAMINE SYNTHETASE ADENYLYLTRANSFERASE"/>
    <property type="match status" value="1"/>
</dbReference>
<dbReference type="SUPFAM" id="SSF81301">
    <property type="entry name" value="Nucleotidyltransferase"/>
    <property type="match status" value="2"/>
</dbReference>
<feature type="region of interest" description="Adenylyl removase" evidence="7">
    <location>
        <begin position="1"/>
        <end position="457"/>
    </location>
</feature>
<dbReference type="PANTHER" id="PTHR30621:SF0">
    <property type="entry name" value="BIFUNCTIONAL GLUTAMINE SYNTHETASE ADENYLYLTRANSFERASE_ADENYLYL-REMOVING ENZYME"/>
    <property type="match status" value="1"/>
</dbReference>
<evidence type="ECO:0000313" key="11">
    <source>
        <dbReference type="Proteomes" id="UP000019184"/>
    </source>
</evidence>
<comment type="caution">
    <text evidence="10">The sequence shown here is derived from an EMBL/GenBank/DDBJ whole genome shotgun (WGS) entry which is preliminary data.</text>
</comment>
<dbReference type="Pfam" id="PF08335">
    <property type="entry name" value="GlnD_UR_UTase"/>
    <property type="match status" value="2"/>
</dbReference>
<dbReference type="OrthoDB" id="9759366at2"/>
<dbReference type="InterPro" id="IPR005190">
    <property type="entry name" value="GlnE_rpt_dom"/>
</dbReference>
<feature type="domain" description="PII-uridylyltransferase/Glutamine-synthetase adenylyltransferase" evidence="9">
    <location>
        <begin position="312"/>
        <end position="450"/>
    </location>
</feature>
<dbReference type="Pfam" id="PF03710">
    <property type="entry name" value="GlnE"/>
    <property type="match status" value="2"/>
</dbReference>
<comment type="similarity">
    <text evidence="7">Belongs to the GlnE family.</text>
</comment>
<dbReference type="FunFam" id="3.30.460.10:FF:000009">
    <property type="entry name" value="Bifunctional glutamine synthetase adenylyltransferase/adenylyl-removing enzyme"/>
    <property type="match status" value="2"/>
</dbReference>
<comment type="catalytic activity">
    <reaction evidence="7">
        <text>[glutamine synthetase]-L-tyrosine + ATP = [glutamine synthetase]-O(4)-(5'-adenylyl)-L-tyrosine + diphosphate</text>
        <dbReference type="Rhea" id="RHEA:18589"/>
        <dbReference type="Rhea" id="RHEA-COMP:10660"/>
        <dbReference type="Rhea" id="RHEA-COMP:10661"/>
        <dbReference type="ChEBI" id="CHEBI:30616"/>
        <dbReference type="ChEBI" id="CHEBI:33019"/>
        <dbReference type="ChEBI" id="CHEBI:46858"/>
        <dbReference type="ChEBI" id="CHEBI:83624"/>
        <dbReference type="EC" id="2.7.7.42"/>
    </reaction>
</comment>
<dbReference type="GO" id="GO:0000820">
    <property type="term" value="P:regulation of glutamine family amino acid metabolic process"/>
    <property type="evidence" value="ECO:0007669"/>
    <property type="project" value="UniProtKB-UniRule"/>
</dbReference>
<evidence type="ECO:0000256" key="3">
    <source>
        <dbReference type="ARBA" id="ARBA00022741"/>
    </source>
</evidence>
<dbReference type="Gene3D" id="3.30.460.10">
    <property type="entry name" value="Beta Polymerase, domain 2"/>
    <property type="match status" value="2"/>
</dbReference>
<keyword evidence="2 7" id="KW-0548">Nucleotidyltransferase</keyword>
<dbReference type="EC" id="2.7.7.42" evidence="7"/>
<dbReference type="FunFam" id="1.20.120.330:FF:000005">
    <property type="entry name" value="Bifunctional glutamine synthetase adenylyltransferase/adenylyl-removing enzyme"/>
    <property type="match status" value="1"/>
</dbReference>
<evidence type="ECO:0000256" key="4">
    <source>
        <dbReference type="ARBA" id="ARBA00022840"/>
    </source>
</evidence>
<dbReference type="GO" id="GO:0000287">
    <property type="term" value="F:magnesium ion binding"/>
    <property type="evidence" value="ECO:0007669"/>
    <property type="project" value="UniProtKB-UniRule"/>
</dbReference>
<dbReference type="EC" id="2.7.7.89" evidence="7"/>
<keyword evidence="4 7" id="KW-0067">ATP-binding</keyword>
<evidence type="ECO:0000259" key="8">
    <source>
        <dbReference type="Pfam" id="PF03710"/>
    </source>
</evidence>
<keyword evidence="3 7" id="KW-0547">Nucleotide-binding</keyword>
<dbReference type="HAMAP" id="MF_00802">
    <property type="entry name" value="GlnE"/>
    <property type="match status" value="1"/>
</dbReference>
<dbReference type="SUPFAM" id="SSF81593">
    <property type="entry name" value="Nucleotidyltransferase substrate binding subunit/domain"/>
    <property type="match status" value="2"/>
</dbReference>
<comment type="function">
    <text evidence="7">Involved in the regulation of glutamine synthetase GlnA, a key enzyme in the process to assimilate ammonia. When cellular nitrogen levels are high, the C-terminal adenylyl transferase (AT) inactivates GlnA by covalent transfer of an adenylyl group from ATP to specific tyrosine residue of GlnA, thus reducing its activity. Conversely, when nitrogen levels are low, the N-terminal adenylyl removase (AR) activates GlnA by removing the adenylyl group by phosphorolysis, increasing its activity. The regulatory region of GlnE binds the signal transduction protein PII (GlnB) which indicates the nitrogen status of the cell.</text>
</comment>
<feature type="domain" description="Glutamate-ammonia ligase adenylyltransferase repeated" evidence="8">
    <location>
        <begin position="44"/>
        <end position="291"/>
    </location>
</feature>
<protein>
    <recommendedName>
        <fullName evidence="7">Bifunctional glutamine synthetase adenylyltransferase/adenylyl-removing enzyme</fullName>
    </recommendedName>
    <alternativeName>
        <fullName evidence="7">ATP:glutamine synthetase adenylyltransferase</fullName>
    </alternativeName>
    <alternativeName>
        <fullName evidence="7">ATase</fullName>
    </alternativeName>
    <domain>
        <recommendedName>
            <fullName evidence="7">Glutamine synthetase adenylyl-L-tyrosine phosphorylase</fullName>
            <ecNumber evidence="7">2.7.7.89</ecNumber>
        </recommendedName>
        <alternativeName>
            <fullName evidence="7">Adenylyl removase</fullName>
            <shortName evidence="7">AR</shortName>
            <shortName evidence="7">AT-N</shortName>
        </alternativeName>
    </domain>
    <domain>
        <recommendedName>
            <fullName evidence="7">Glutamine synthetase adenylyl transferase</fullName>
            <ecNumber evidence="7">2.7.7.42</ecNumber>
        </recommendedName>
        <alternativeName>
            <fullName evidence="7">Adenylyl transferase</fullName>
            <shortName evidence="7">AT</shortName>
            <shortName evidence="7">AT-C</shortName>
        </alternativeName>
    </domain>
</protein>
<dbReference type="InterPro" id="IPR043519">
    <property type="entry name" value="NT_sf"/>
</dbReference>
<evidence type="ECO:0000313" key="10">
    <source>
        <dbReference type="EMBL" id="CDH44100.1"/>
    </source>
</evidence>
<dbReference type="Gene3D" id="1.20.120.1510">
    <property type="match status" value="1"/>
</dbReference>
<dbReference type="AlphaFoldDB" id="A0A7U7G8Z8"/>
<dbReference type="GO" id="GO:0008882">
    <property type="term" value="F:[glutamate-ammonia-ligase] adenylyltransferase activity"/>
    <property type="evidence" value="ECO:0007669"/>
    <property type="project" value="UniProtKB-UniRule"/>
</dbReference>
<dbReference type="CDD" id="cd05401">
    <property type="entry name" value="NT_GlnE_GlnD_like"/>
    <property type="match status" value="2"/>
</dbReference>
<feature type="domain" description="PII-uridylyltransferase/Glutamine-synthetase adenylyltransferase" evidence="9">
    <location>
        <begin position="843"/>
        <end position="935"/>
    </location>
</feature>
<dbReference type="GO" id="GO:0005524">
    <property type="term" value="F:ATP binding"/>
    <property type="evidence" value="ECO:0007669"/>
    <property type="project" value="UniProtKB-UniRule"/>
</dbReference>
<dbReference type="GO" id="GO:0005829">
    <property type="term" value="C:cytosol"/>
    <property type="evidence" value="ECO:0007669"/>
    <property type="project" value="TreeGrafter"/>
</dbReference>
<dbReference type="InterPro" id="IPR023057">
    <property type="entry name" value="GlnE"/>
</dbReference>
<feature type="domain" description="Glutamate-ammonia ligase adenylyltransferase repeated" evidence="8">
    <location>
        <begin position="566"/>
        <end position="820"/>
    </location>
</feature>